<evidence type="ECO:0000313" key="3">
    <source>
        <dbReference type="Proteomes" id="UP000405524"/>
    </source>
</evidence>
<gene>
    <name evidence="2" type="ORF">JKKLCJKK_00682</name>
</gene>
<dbReference type="Proteomes" id="UP000405524">
    <property type="component" value="Unassembled WGS sequence"/>
</dbReference>
<dbReference type="EMBL" id="CABWIC010000007">
    <property type="protein sequence ID" value="VWL93016.1"/>
    <property type="molecule type" value="Genomic_DNA"/>
</dbReference>
<keyword evidence="1" id="KW-0472">Membrane</keyword>
<reference evidence="2 3" key="1">
    <citation type="submission" date="2019-10" db="EMBL/GenBank/DDBJ databases">
        <authorList>
            <person name="Wolf R A."/>
        </authorList>
    </citation>
    <scope>NUCLEOTIDE SEQUENCE [LARGE SCALE GENOMIC DNA]</scope>
    <source>
        <strain evidence="2">Collinsella_intestinalis_DSM_13632</strain>
    </source>
</reference>
<accession>A0A5K1IW64</accession>
<keyword evidence="1" id="KW-0812">Transmembrane</keyword>
<feature type="transmembrane region" description="Helical" evidence="1">
    <location>
        <begin position="27"/>
        <end position="48"/>
    </location>
</feature>
<name>A0A5K1IW64_9ACTN</name>
<dbReference type="AlphaFoldDB" id="A0A5K1IW64"/>
<evidence type="ECO:0000256" key="1">
    <source>
        <dbReference type="SAM" id="Phobius"/>
    </source>
</evidence>
<sequence>MLSPTPLASAFAPSALMPSWPPTLGRLAPAINLIIDIALVAFLVYILVAARKGR</sequence>
<protein>
    <submittedName>
        <fullName evidence="2">Uncharacterized protein</fullName>
    </submittedName>
</protein>
<keyword evidence="1" id="KW-1133">Transmembrane helix</keyword>
<dbReference type="GeneID" id="77465668"/>
<dbReference type="RefSeq" id="WP_193221179.1">
    <property type="nucleotide sequence ID" value="NZ_CABWIC010000007.1"/>
</dbReference>
<proteinExistence type="predicted"/>
<evidence type="ECO:0000313" key="2">
    <source>
        <dbReference type="EMBL" id="VWL93016.1"/>
    </source>
</evidence>
<organism evidence="2 3">
    <name type="scientific">Collinsella intestinalis</name>
    <dbReference type="NCBI Taxonomy" id="147207"/>
    <lineage>
        <taxon>Bacteria</taxon>
        <taxon>Bacillati</taxon>
        <taxon>Actinomycetota</taxon>
        <taxon>Coriobacteriia</taxon>
        <taxon>Coriobacteriales</taxon>
        <taxon>Coriobacteriaceae</taxon>
        <taxon>Collinsella</taxon>
    </lineage>
</organism>